<comment type="caution">
    <text evidence="1">The sequence shown here is derived from an EMBL/GenBank/DDBJ whole genome shotgun (WGS) entry which is preliminary data.</text>
</comment>
<name>A0ACC5R0T9_9HYPH</name>
<accession>A0ACC5R0T9</accession>
<protein>
    <submittedName>
        <fullName evidence="1">Exopolysaccharide biosynthesis protein</fullName>
    </submittedName>
</protein>
<gene>
    <name evidence="1" type="ORF">JHL16_07560</name>
</gene>
<evidence type="ECO:0000313" key="2">
    <source>
        <dbReference type="Proteomes" id="UP000616151"/>
    </source>
</evidence>
<dbReference type="EMBL" id="JAENHL010000006">
    <property type="protein sequence ID" value="MBK1866208.1"/>
    <property type="molecule type" value="Genomic_DNA"/>
</dbReference>
<proteinExistence type="predicted"/>
<reference evidence="1" key="1">
    <citation type="submission" date="2021-01" db="EMBL/GenBank/DDBJ databases">
        <authorList>
            <person name="Sun Q."/>
        </authorList>
    </citation>
    <scope>NUCLEOTIDE SEQUENCE</scope>
    <source>
        <strain evidence="1">YIM B02566</strain>
    </source>
</reference>
<organism evidence="1 2">
    <name type="scientific">Taklimakanibacter albus</name>
    <dbReference type="NCBI Taxonomy" id="2800327"/>
    <lineage>
        <taxon>Bacteria</taxon>
        <taxon>Pseudomonadati</taxon>
        <taxon>Pseudomonadota</taxon>
        <taxon>Alphaproteobacteria</taxon>
        <taxon>Hyphomicrobiales</taxon>
        <taxon>Aestuariivirgaceae</taxon>
        <taxon>Taklimakanibacter</taxon>
    </lineage>
</organism>
<dbReference type="Proteomes" id="UP000616151">
    <property type="component" value="Unassembled WGS sequence"/>
</dbReference>
<evidence type="ECO:0000313" key="1">
    <source>
        <dbReference type="EMBL" id="MBK1866208.1"/>
    </source>
</evidence>
<keyword evidence="2" id="KW-1185">Reference proteome</keyword>
<sequence>MTEPHNERLSDILKRLAQDHNPDLTLGDVVRALGERGFGALILLLAAPNIIPLPPGSSFIFGVPLVFITAQLMIKQDKVWLPQKLMNAKVGGGRLPYLLNRLVPYVVKVERLLKPRGTLLTSSLGERLAGLAGLFCAIILLLPIPGANMAPALALCCFALGLIEQDDLAMAGGWFGTAATVVILILLYLFGTAIFAFLSNWLAP</sequence>